<keyword evidence="2" id="KW-1185">Reference proteome</keyword>
<gene>
    <name evidence="1" type="primary">UGD2</name>
    <name evidence="1" type="ORF">QJS10_CPB18g01854</name>
</gene>
<reference evidence="1" key="2">
    <citation type="submission" date="2023-06" db="EMBL/GenBank/DDBJ databases">
        <authorList>
            <person name="Ma L."/>
            <person name="Liu K.-W."/>
            <person name="Li Z."/>
            <person name="Hsiao Y.-Y."/>
            <person name="Qi Y."/>
            <person name="Fu T."/>
            <person name="Tang G."/>
            <person name="Zhang D."/>
            <person name="Sun W.-H."/>
            <person name="Liu D.-K."/>
            <person name="Li Y."/>
            <person name="Chen G.-Z."/>
            <person name="Liu X.-D."/>
            <person name="Liao X.-Y."/>
            <person name="Jiang Y.-T."/>
            <person name="Yu X."/>
            <person name="Hao Y."/>
            <person name="Huang J."/>
            <person name="Zhao X.-W."/>
            <person name="Ke S."/>
            <person name="Chen Y.-Y."/>
            <person name="Wu W.-L."/>
            <person name="Hsu J.-L."/>
            <person name="Lin Y.-F."/>
            <person name="Huang M.-D."/>
            <person name="Li C.-Y."/>
            <person name="Huang L."/>
            <person name="Wang Z.-W."/>
            <person name="Zhao X."/>
            <person name="Zhong W.-Y."/>
            <person name="Peng D.-H."/>
            <person name="Ahmad S."/>
            <person name="Lan S."/>
            <person name="Zhang J.-S."/>
            <person name="Tsai W.-C."/>
            <person name="Van De Peer Y."/>
            <person name="Liu Z.-J."/>
        </authorList>
    </citation>
    <scope>NUCLEOTIDE SEQUENCE</scope>
    <source>
        <strain evidence="1">CP</strain>
        <tissue evidence="1">Leaves</tissue>
    </source>
</reference>
<name>A0AAV9CNA3_ACOCL</name>
<dbReference type="AlphaFoldDB" id="A0AAV9CNA3"/>
<sequence>MITDVSTSDKIIVKKSTIPVKIAEAIEKIQERRPTPLSTFFVTGSRMDVNED</sequence>
<organism evidence="1 2">
    <name type="scientific">Acorus calamus</name>
    <name type="common">Sweet flag</name>
    <dbReference type="NCBI Taxonomy" id="4465"/>
    <lineage>
        <taxon>Eukaryota</taxon>
        <taxon>Viridiplantae</taxon>
        <taxon>Streptophyta</taxon>
        <taxon>Embryophyta</taxon>
        <taxon>Tracheophyta</taxon>
        <taxon>Spermatophyta</taxon>
        <taxon>Magnoliopsida</taxon>
        <taxon>Liliopsida</taxon>
        <taxon>Acoraceae</taxon>
        <taxon>Acorus</taxon>
    </lineage>
</organism>
<reference evidence="1" key="1">
    <citation type="journal article" date="2023" name="Nat. Commun.">
        <title>Diploid and tetraploid genomes of Acorus and the evolution of monocots.</title>
        <authorList>
            <person name="Ma L."/>
            <person name="Liu K.W."/>
            <person name="Li Z."/>
            <person name="Hsiao Y.Y."/>
            <person name="Qi Y."/>
            <person name="Fu T."/>
            <person name="Tang G.D."/>
            <person name="Zhang D."/>
            <person name="Sun W.H."/>
            <person name="Liu D.K."/>
            <person name="Li Y."/>
            <person name="Chen G.Z."/>
            <person name="Liu X.D."/>
            <person name="Liao X.Y."/>
            <person name="Jiang Y.T."/>
            <person name="Yu X."/>
            <person name="Hao Y."/>
            <person name="Huang J."/>
            <person name="Zhao X.W."/>
            <person name="Ke S."/>
            <person name="Chen Y.Y."/>
            <person name="Wu W.L."/>
            <person name="Hsu J.L."/>
            <person name="Lin Y.F."/>
            <person name="Huang M.D."/>
            <person name="Li C.Y."/>
            <person name="Huang L."/>
            <person name="Wang Z.W."/>
            <person name="Zhao X."/>
            <person name="Zhong W.Y."/>
            <person name="Peng D.H."/>
            <person name="Ahmad S."/>
            <person name="Lan S."/>
            <person name="Zhang J.S."/>
            <person name="Tsai W.C."/>
            <person name="Van de Peer Y."/>
            <person name="Liu Z.J."/>
        </authorList>
    </citation>
    <scope>NUCLEOTIDE SEQUENCE</scope>
    <source>
        <strain evidence="1">CP</strain>
    </source>
</reference>
<comment type="caution">
    <text evidence="1">The sequence shown here is derived from an EMBL/GenBank/DDBJ whole genome shotgun (WGS) entry which is preliminary data.</text>
</comment>
<protein>
    <submittedName>
        <fullName evidence="1">UDP-glucose 6-dehydrogenase 2</fullName>
    </submittedName>
</protein>
<evidence type="ECO:0000313" key="1">
    <source>
        <dbReference type="EMBL" id="KAK1289613.1"/>
    </source>
</evidence>
<evidence type="ECO:0000313" key="2">
    <source>
        <dbReference type="Proteomes" id="UP001180020"/>
    </source>
</evidence>
<dbReference type="EMBL" id="JAUJYO010000018">
    <property type="protein sequence ID" value="KAK1289613.1"/>
    <property type="molecule type" value="Genomic_DNA"/>
</dbReference>
<dbReference type="Proteomes" id="UP001180020">
    <property type="component" value="Unassembled WGS sequence"/>
</dbReference>
<proteinExistence type="predicted"/>
<accession>A0AAV9CNA3</accession>